<gene>
    <name evidence="2" type="ORF">AVDCRST_MAG31-2729</name>
</gene>
<evidence type="ECO:0000256" key="1">
    <source>
        <dbReference type="SAM" id="MobiDB-lite"/>
    </source>
</evidence>
<feature type="non-terminal residue" evidence="2">
    <location>
        <position position="1"/>
    </location>
</feature>
<feature type="compositionally biased region" description="Gly residues" evidence="1">
    <location>
        <begin position="63"/>
        <end position="78"/>
    </location>
</feature>
<name>A0A6J4U017_9SPHN</name>
<keyword evidence="2" id="KW-0378">Hydrolase</keyword>
<feature type="non-terminal residue" evidence="2">
    <location>
        <position position="330"/>
    </location>
</feature>
<dbReference type="EC" id="3.2.2.-" evidence="2"/>
<feature type="compositionally biased region" description="Basic residues" evidence="1">
    <location>
        <begin position="246"/>
        <end position="256"/>
    </location>
</feature>
<protein>
    <submittedName>
        <fullName evidence="2">A/G-specific adenine glycosylase</fullName>
        <ecNumber evidence="2">3.2.2.-</ecNumber>
    </submittedName>
</protein>
<feature type="compositionally biased region" description="Basic residues" evidence="1">
    <location>
        <begin position="115"/>
        <end position="141"/>
    </location>
</feature>
<dbReference type="EMBL" id="CADCWA010000203">
    <property type="protein sequence ID" value="CAA9534788.1"/>
    <property type="molecule type" value="Genomic_DNA"/>
</dbReference>
<accession>A0A6J4U017</accession>
<sequence>ARQRGRPTSPPLSPPCPRPPLARATWRAAAGPVPRVAVGGHAATDHRGGGRAALRPLSRALAHGGGAGGRARGGGVRGMGRPRLLRPRPQSPCLRQGGRAAGRLPDDRGRAAQAARRRRLHRRSGRGDRLRRRLRGGRHQRRAGDRPAVRAAGQGGRPRARRGAAARQPGRRLHPGPDGPRRNHLPAAGAGLPSLSASKRLPSLRPRHSRSVPGEGAQTPTPAPLRRCLVVPAGRRRAPGPPARTRPARRHGRASRTRVERGARRGAAARRRPARLHPFLARPADRRRPAPRRRLVATARSAGRGRPPHPLPPRRRGGAGSGTAAAPCRL</sequence>
<proteinExistence type="predicted"/>
<keyword evidence="2" id="KW-0326">Glycosidase</keyword>
<reference evidence="2" key="1">
    <citation type="submission" date="2020-02" db="EMBL/GenBank/DDBJ databases">
        <authorList>
            <person name="Meier V. D."/>
        </authorList>
    </citation>
    <scope>NUCLEOTIDE SEQUENCE</scope>
    <source>
        <strain evidence="2">AVDCRST_MAG31</strain>
    </source>
</reference>
<feature type="compositionally biased region" description="Low complexity" evidence="1">
    <location>
        <begin position="296"/>
        <end position="305"/>
    </location>
</feature>
<evidence type="ECO:0000313" key="2">
    <source>
        <dbReference type="EMBL" id="CAA9534788.1"/>
    </source>
</evidence>
<feature type="region of interest" description="Disordered" evidence="1">
    <location>
        <begin position="1"/>
        <end position="22"/>
    </location>
</feature>
<feature type="compositionally biased region" description="Basic residues" evidence="1">
    <location>
        <begin position="158"/>
        <end position="174"/>
    </location>
</feature>
<dbReference type="GO" id="GO:0016798">
    <property type="term" value="F:hydrolase activity, acting on glycosyl bonds"/>
    <property type="evidence" value="ECO:0007669"/>
    <property type="project" value="UniProtKB-KW"/>
</dbReference>
<feature type="compositionally biased region" description="Low complexity" evidence="1">
    <location>
        <begin position="185"/>
        <end position="204"/>
    </location>
</feature>
<feature type="compositionally biased region" description="Pro residues" evidence="1">
    <location>
        <begin position="8"/>
        <end position="20"/>
    </location>
</feature>
<feature type="compositionally biased region" description="Low complexity" evidence="1">
    <location>
        <begin position="79"/>
        <end position="95"/>
    </location>
</feature>
<dbReference type="AlphaFoldDB" id="A0A6J4U017"/>
<organism evidence="2">
    <name type="scientific">uncultured Sphingomonas sp</name>
    <dbReference type="NCBI Taxonomy" id="158754"/>
    <lineage>
        <taxon>Bacteria</taxon>
        <taxon>Pseudomonadati</taxon>
        <taxon>Pseudomonadota</taxon>
        <taxon>Alphaproteobacteria</taxon>
        <taxon>Sphingomonadales</taxon>
        <taxon>Sphingomonadaceae</taxon>
        <taxon>Sphingomonas</taxon>
        <taxon>environmental samples</taxon>
    </lineage>
</organism>
<feature type="region of interest" description="Disordered" evidence="1">
    <location>
        <begin position="60"/>
        <end position="330"/>
    </location>
</feature>